<dbReference type="Pfam" id="PF00440">
    <property type="entry name" value="TetR_N"/>
    <property type="match status" value="1"/>
</dbReference>
<dbReference type="OrthoDB" id="2570341at2"/>
<proteinExistence type="predicted"/>
<feature type="domain" description="HTH tetR-type" evidence="5">
    <location>
        <begin position="32"/>
        <end position="92"/>
    </location>
</feature>
<evidence type="ECO:0000259" key="5">
    <source>
        <dbReference type="PROSITE" id="PS50977"/>
    </source>
</evidence>
<organism evidence="6 7">
    <name type="scientific">Actinokineospora alba</name>
    <dbReference type="NCBI Taxonomy" id="504798"/>
    <lineage>
        <taxon>Bacteria</taxon>
        <taxon>Bacillati</taxon>
        <taxon>Actinomycetota</taxon>
        <taxon>Actinomycetes</taxon>
        <taxon>Pseudonocardiales</taxon>
        <taxon>Pseudonocardiaceae</taxon>
        <taxon>Actinokineospora</taxon>
    </lineage>
</organism>
<keyword evidence="2 4" id="KW-0238">DNA-binding</keyword>
<dbReference type="GO" id="GO:0003700">
    <property type="term" value="F:DNA-binding transcription factor activity"/>
    <property type="evidence" value="ECO:0007669"/>
    <property type="project" value="TreeGrafter"/>
</dbReference>
<dbReference type="STRING" id="504798.SAMN05421871_104414"/>
<dbReference type="Gene3D" id="1.10.357.10">
    <property type="entry name" value="Tetracycline Repressor, domain 2"/>
    <property type="match status" value="1"/>
</dbReference>
<accession>A0A1H0VS18</accession>
<dbReference type="Proteomes" id="UP000199651">
    <property type="component" value="Unassembled WGS sequence"/>
</dbReference>
<dbReference type="SUPFAM" id="SSF48498">
    <property type="entry name" value="Tetracyclin repressor-like, C-terminal domain"/>
    <property type="match status" value="1"/>
</dbReference>
<dbReference type="InterPro" id="IPR036271">
    <property type="entry name" value="Tet_transcr_reg_TetR-rel_C_sf"/>
</dbReference>
<gene>
    <name evidence="6" type="ORF">SAMN05192558_11563</name>
</gene>
<evidence type="ECO:0000256" key="2">
    <source>
        <dbReference type="ARBA" id="ARBA00023125"/>
    </source>
</evidence>
<sequence length="245" mass="26654">MTMEHSGSGDLNRSLELLWDYADKPGRGRKPGLSLERIVAAAVAIADADGLEAVSMRRISSELGAGVMSLYRYVPGKAELLDLMLDSVCVIPESDAEPATDWQTAMERYARGAMDLYLRHPWMLQVDQARPVLGPNQLAGIEHALSGLSGMALSDQKKVNILVLVDGFVSSCARSQVNAKRAEERTGVTDEEFWTTQAPILEKALATGKYPMMAALSEDAFAGSGEDLFDFGLGLMIEGLRVYLR</sequence>
<dbReference type="PROSITE" id="PS50977">
    <property type="entry name" value="HTH_TETR_2"/>
    <property type="match status" value="1"/>
</dbReference>
<dbReference type="AlphaFoldDB" id="A0A1H0VS18"/>
<evidence type="ECO:0000256" key="1">
    <source>
        <dbReference type="ARBA" id="ARBA00023015"/>
    </source>
</evidence>
<dbReference type="InterPro" id="IPR004111">
    <property type="entry name" value="Repressor_TetR_C"/>
</dbReference>
<dbReference type="InterPro" id="IPR001647">
    <property type="entry name" value="HTH_TetR"/>
</dbReference>
<dbReference type="InterPro" id="IPR009057">
    <property type="entry name" value="Homeodomain-like_sf"/>
</dbReference>
<name>A0A1H0VS18_9PSEU</name>
<evidence type="ECO:0000256" key="4">
    <source>
        <dbReference type="PROSITE-ProRule" id="PRU00335"/>
    </source>
</evidence>
<reference evidence="7" key="1">
    <citation type="submission" date="2016-10" db="EMBL/GenBank/DDBJ databases">
        <authorList>
            <person name="Varghese N."/>
            <person name="Submissions S."/>
        </authorList>
    </citation>
    <scope>NUCLEOTIDE SEQUENCE [LARGE SCALE GENOMIC DNA]</scope>
    <source>
        <strain evidence="7">IBRC-M 10655</strain>
    </source>
</reference>
<evidence type="ECO:0000256" key="3">
    <source>
        <dbReference type="ARBA" id="ARBA00023163"/>
    </source>
</evidence>
<dbReference type="RefSeq" id="WP_091383249.1">
    <property type="nucleotide sequence ID" value="NZ_FNDV01000004.1"/>
</dbReference>
<feature type="DNA-binding region" description="H-T-H motif" evidence="4">
    <location>
        <begin position="55"/>
        <end position="74"/>
    </location>
</feature>
<dbReference type="GO" id="GO:0045892">
    <property type="term" value="P:negative regulation of DNA-templated transcription"/>
    <property type="evidence" value="ECO:0007669"/>
    <property type="project" value="InterPro"/>
</dbReference>
<dbReference type="GO" id="GO:0000976">
    <property type="term" value="F:transcription cis-regulatory region binding"/>
    <property type="evidence" value="ECO:0007669"/>
    <property type="project" value="TreeGrafter"/>
</dbReference>
<dbReference type="EMBL" id="FNJB01000015">
    <property type="protein sequence ID" value="SDP81143.1"/>
    <property type="molecule type" value="Genomic_DNA"/>
</dbReference>
<dbReference type="InterPro" id="IPR050109">
    <property type="entry name" value="HTH-type_TetR-like_transc_reg"/>
</dbReference>
<protein>
    <submittedName>
        <fullName evidence="6">Regulatory protein, tetR family</fullName>
    </submittedName>
</protein>
<dbReference type="Pfam" id="PF02909">
    <property type="entry name" value="TetR_C_1"/>
    <property type="match status" value="1"/>
</dbReference>
<keyword evidence="7" id="KW-1185">Reference proteome</keyword>
<dbReference type="PANTHER" id="PTHR30055:SF151">
    <property type="entry name" value="TRANSCRIPTIONAL REGULATORY PROTEIN"/>
    <property type="match status" value="1"/>
</dbReference>
<evidence type="ECO:0000313" key="6">
    <source>
        <dbReference type="EMBL" id="SDP81143.1"/>
    </source>
</evidence>
<dbReference type="Gene3D" id="1.10.10.60">
    <property type="entry name" value="Homeodomain-like"/>
    <property type="match status" value="1"/>
</dbReference>
<dbReference type="SUPFAM" id="SSF46689">
    <property type="entry name" value="Homeodomain-like"/>
    <property type="match status" value="1"/>
</dbReference>
<keyword evidence="3" id="KW-0804">Transcription</keyword>
<evidence type="ECO:0000313" key="7">
    <source>
        <dbReference type="Proteomes" id="UP000199651"/>
    </source>
</evidence>
<dbReference type="PANTHER" id="PTHR30055">
    <property type="entry name" value="HTH-TYPE TRANSCRIPTIONAL REGULATOR RUTR"/>
    <property type="match status" value="1"/>
</dbReference>
<keyword evidence="1" id="KW-0805">Transcription regulation</keyword>